<gene>
    <name evidence="5" type="ORF">ASPCADRAFT_397098</name>
</gene>
<dbReference type="PRINTS" id="PR00081">
    <property type="entry name" value="GDHRDH"/>
</dbReference>
<evidence type="ECO:0000313" key="6">
    <source>
        <dbReference type="Proteomes" id="UP000188318"/>
    </source>
</evidence>
<evidence type="ECO:0000313" key="5">
    <source>
        <dbReference type="EMBL" id="OOF95372.1"/>
    </source>
</evidence>
<dbReference type="CDD" id="cd05374">
    <property type="entry name" value="17beta-HSD-like_SDR_c"/>
    <property type="match status" value="1"/>
</dbReference>
<dbReference type="PANTHER" id="PTHR43976:SF16">
    <property type="entry name" value="SHORT-CHAIN DEHYDROGENASE_REDUCTASE FAMILY PROTEIN"/>
    <property type="match status" value="1"/>
</dbReference>
<comment type="similarity">
    <text evidence="1 4">Belongs to the short-chain dehydrogenases/reductases (SDR) family.</text>
</comment>
<protein>
    <submittedName>
        <fullName evidence="5">Uncharacterized protein</fullName>
    </submittedName>
</protein>
<evidence type="ECO:0000256" key="1">
    <source>
        <dbReference type="ARBA" id="ARBA00006484"/>
    </source>
</evidence>
<sequence>MTAASSTWLITGASSGLGKSLVLEALKAGHRVIGTTRDITKAKTACPEISAKGGIWVELDPSQKNAQDRFAKCAQEYDVDVLVNNAGYAFIGGVEDTSESEVRDQMEVNFYGPLRAVRGCLPVMRAKGSGHIVLVSSGAGFIARPGRGTYSASKFAIEAMHESLSHEVRTLGIKILIVEPGAFRTPFSTRILTPAQFKDGFSEGYKGTAVEQMVSGSKQITSISAFAKGDPDKAAQAILKATATGYDYLRMPLGTDCVVALETKIGELQRDLEATRSIAASTDVA</sequence>
<dbReference type="PROSITE" id="PS00061">
    <property type="entry name" value="ADH_SHORT"/>
    <property type="match status" value="1"/>
</dbReference>
<dbReference type="Gene3D" id="3.40.50.720">
    <property type="entry name" value="NAD(P)-binding Rossmann-like Domain"/>
    <property type="match status" value="1"/>
</dbReference>
<dbReference type="VEuPathDB" id="FungiDB:ASPCADRAFT_397098"/>
<dbReference type="InterPro" id="IPR020904">
    <property type="entry name" value="Sc_DH/Rdtase_CS"/>
</dbReference>
<evidence type="ECO:0000256" key="4">
    <source>
        <dbReference type="RuleBase" id="RU000363"/>
    </source>
</evidence>
<keyword evidence="2" id="KW-0521">NADP</keyword>
<name>A0A1R3RLK7_ASPC5</name>
<dbReference type="PANTHER" id="PTHR43976">
    <property type="entry name" value="SHORT CHAIN DEHYDROGENASE"/>
    <property type="match status" value="1"/>
</dbReference>
<dbReference type="AlphaFoldDB" id="A0A1R3RLK7"/>
<accession>A0A1R3RLK7</accession>
<dbReference type="GO" id="GO:0016491">
    <property type="term" value="F:oxidoreductase activity"/>
    <property type="evidence" value="ECO:0007669"/>
    <property type="project" value="UniProtKB-KW"/>
</dbReference>
<reference evidence="6" key="1">
    <citation type="journal article" date="2017" name="Genome Biol.">
        <title>Comparative genomics reveals high biological diversity and specific adaptations in the industrially and medically important fungal genus Aspergillus.</title>
        <authorList>
            <person name="de Vries R.P."/>
            <person name="Riley R."/>
            <person name="Wiebenga A."/>
            <person name="Aguilar-Osorio G."/>
            <person name="Amillis S."/>
            <person name="Uchima C.A."/>
            <person name="Anderluh G."/>
            <person name="Asadollahi M."/>
            <person name="Askin M."/>
            <person name="Barry K."/>
            <person name="Battaglia E."/>
            <person name="Bayram O."/>
            <person name="Benocci T."/>
            <person name="Braus-Stromeyer S.A."/>
            <person name="Caldana C."/>
            <person name="Canovas D."/>
            <person name="Cerqueira G.C."/>
            <person name="Chen F."/>
            <person name="Chen W."/>
            <person name="Choi C."/>
            <person name="Clum A."/>
            <person name="Dos Santos R.A."/>
            <person name="Damasio A.R."/>
            <person name="Diallinas G."/>
            <person name="Emri T."/>
            <person name="Fekete E."/>
            <person name="Flipphi M."/>
            <person name="Freyberg S."/>
            <person name="Gallo A."/>
            <person name="Gournas C."/>
            <person name="Habgood R."/>
            <person name="Hainaut M."/>
            <person name="Harispe M.L."/>
            <person name="Henrissat B."/>
            <person name="Hilden K.S."/>
            <person name="Hope R."/>
            <person name="Hossain A."/>
            <person name="Karabika E."/>
            <person name="Karaffa L."/>
            <person name="Karanyi Z."/>
            <person name="Krasevec N."/>
            <person name="Kuo A."/>
            <person name="Kusch H."/>
            <person name="LaButti K."/>
            <person name="Lagendijk E.L."/>
            <person name="Lapidus A."/>
            <person name="Levasseur A."/>
            <person name="Lindquist E."/>
            <person name="Lipzen A."/>
            <person name="Logrieco A.F."/>
            <person name="MacCabe A."/>
            <person name="Maekelae M.R."/>
            <person name="Malavazi I."/>
            <person name="Melin P."/>
            <person name="Meyer V."/>
            <person name="Mielnichuk N."/>
            <person name="Miskei M."/>
            <person name="Molnar A.P."/>
            <person name="Mule G."/>
            <person name="Ngan C.Y."/>
            <person name="Orejas M."/>
            <person name="Orosz E."/>
            <person name="Ouedraogo J.P."/>
            <person name="Overkamp K.M."/>
            <person name="Park H.-S."/>
            <person name="Perrone G."/>
            <person name="Piumi F."/>
            <person name="Punt P.J."/>
            <person name="Ram A.F."/>
            <person name="Ramon A."/>
            <person name="Rauscher S."/>
            <person name="Record E."/>
            <person name="Riano-Pachon D.M."/>
            <person name="Robert V."/>
            <person name="Roehrig J."/>
            <person name="Ruller R."/>
            <person name="Salamov A."/>
            <person name="Salih N.S."/>
            <person name="Samson R.A."/>
            <person name="Sandor E."/>
            <person name="Sanguinetti M."/>
            <person name="Schuetze T."/>
            <person name="Sepcic K."/>
            <person name="Shelest E."/>
            <person name="Sherlock G."/>
            <person name="Sophianopoulou V."/>
            <person name="Squina F.M."/>
            <person name="Sun H."/>
            <person name="Susca A."/>
            <person name="Todd R.B."/>
            <person name="Tsang A."/>
            <person name="Unkles S.E."/>
            <person name="van de Wiele N."/>
            <person name="van Rossen-Uffink D."/>
            <person name="Oliveira J.V."/>
            <person name="Vesth T.C."/>
            <person name="Visser J."/>
            <person name="Yu J.-H."/>
            <person name="Zhou M."/>
            <person name="Andersen M.R."/>
            <person name="Archer D.B."/>
            <person name="Baker S.E."/>
            <person name="Benoit I."/>
            <person name="Brakhage A.A."/>
            <person name="Braus G.H."/>
            <person name="Fischer R."/>
            <person name="Frisvad J.C."/>
            <person name="Goldman G.H."/>
            <person name="Houbraken J."/>
            <person name="Oakley B."/>
            <person name="Pocsi I."/>
            <person name="Scazzocchio C."/>
            <person name="Seiboth B."/>
            <person name="vanKuyk P.A."/>
            <person name="Wortman J."/>
            <person name="Dyer P.S."/>
            <person name="Grigoriev I.V."/>
        </authorList>
    </citation>
    <scope>NUCLEOTIDE SEQUENCE [LARGE SCALE GENOMIC DNA]</scope>
    <source>
        <strain evidence="6">ITEM 5010</strain>
    </source>
</reference>
<dbReference type="GO" id="GO:0044550">
    <property type="term" value="P:secondary metabolite biosynthetic process"/>
    <property type="evidence" value="ECO:0007669"/>
    <property type="project" value="UniProtKB-ARBA"/>
</dbReference>
<dbReference type="OMA" id="MTRHEER"/>
<dbReference type="InterPro" id="IPR036291">
    <property type="entry name" value="NAD(P)-bd_dom_sf"/>
</dbReference>
<dbReference type="STRING" id="602072.A0A1R3RLK7"/>
<dbReference type="Pfam" id="PF00106">
    <property type="entry name" value="adh_short"/>
    <property type="match status" value="1"/>
</dbReference>
<keyword evidence="6" id="KW-1185">Reference proteome</keyword>
<dbReference type="EMBL" id="KV907500">
    <property type="protein sequence ID" value="OOF95372.1"/>
    <property type="molecule type" value="Genomic_DNA"/>
</dbReference>
<organism evidence="5 6">
    <name type="scientific">Aspergillus carbonarius (strain ITEM 5010)</name>
    <dbReference type="NCBI Taxonomy" id="602072"/>
    <lineage>
        <taxon>Eukaryota</taxon>
        <taxon>Fungi</taxon>
        <taxon>Dikarya</taxon>
        <taxon>Ascomycota</taxon>
        <taxon>Pezizomycotina</taxon>
        <taxon>Eurotiomycetes</taxon>
        <taxon>Eurotiomycetidae</taxon>
        <taxon>Eurotiales</taxon>
        <taxon>Aspergillaceae</taxon>
        <taxon>Aspergillus</taxon>
        <taxon>Aspergillus subgen. Circumdati</taxon>
    </lineage>
</organism>
<dbReference type="InterPro" id="IPR002347">
    <property type="entry name" value="SDR_fam"/>
</dbReference>
<dbReference type="Proteomes" id="UP000188318">
    <property type="component" value="Unassembled WGS sequence"/>
</dbReference>
<dbReference type="SUPFAM" id="SSF51735">
    <property type="entry name" value="NAD(P)-binding Rossmann-fold domains"/>
    <property type="match status" value="1"/>
</dbReference>
<dbReference type="InterPro" id="IPR051911">
    <property type="entry name" value="SDR_oxidoreductase"/>
</dbReference>
<evidence type="ECO:0000256" key="3">
    <source>
        <dbReference type="ARBA" id="ARBA00023002"/>
    </source>
</evidence>
<keyword evidence="3" id="KW-0560">Oxidoreductase</keyword>
<proteinExistence type="inferred from homology"/>
<dbReference type="PRINTS" id="PR00080">
    <property type="entry name" value="SDRFAMILY"/>
</dbReference>
<dbReference type="OrthoDB" id="1274115at2759"/>
<evidence type="ECO:0000256" key="2">
    <source>
        <dbReference type="ARBA" id="ARBA00022857"/>
    </source>
</evidence>